<evidence type="ECO:0000313" key="2">
    <source>
        <dbReference type="Proteomes" id="UP001595735"/>
    </source>
</evidence>
<dbReference type="RefSeq" id="WP_290299736.1">
    <property type="nucleotide sequence ID" value="NZ_JAUFQR010000001.1"/>
</dbReference>
<reference evidence="2" key="1">
    <citation type="journal article" date="2019" name="Int. J. Syst. Evol. Microbiol.">
        <title>The Global Catalogue of Microorganisms (GCM) 10K type strain sequencing project: providing services to taxonomists for standard genome sequencing and annotation.</title>
        <authorList>
            <consortium name="The Broad Institute Genomics Platform"/>
            <consortium name="The Broad Institute Genome Sequencing Center for Infectious Disease"/>
            <person name="Wu L."/>
            <person name="Ma J."/>
        </authorList>
    </citation>
    <scope>NUCLEOTIDE SEQUENCE [LARGE SCALE GENOMIC DNA]</scope>
    <source>
        <strain evidence="2">CECT 7798</strain>
    </source>
</reference>
<comment type="caution">
    <text evidence="1">The sequence shown here is derived from an EMBL/GenBank/DDBJ whole genome shotgun (WGS) entry which is preliminary data.</text>
</comment>
<organism evidence="1 2">
    <name type="scientific">Chryseobacterium tructae</name>
    <dbReference type="NCBI Taxonomy" id="1037380"/>
    <lineage>
        <taxon>Bacteria</taxon>
        <taxon>Pseudomonadati</taxon>
        <taxon>Bacteroidota</taxon>
        <taxon>Flavobacteriia</taxon>
        <taxon>Flavobacteriales</taxon>
        <taxon>Weeksellaceae</taxon>
        <taxon>Chryseobacterium group</taxon>
        <taxon>Chryseobacterium</taxon>
    </lineage>
</organism>
<proteinExistence type="predicted"/>
<dbReference type="EMBL" id="JBHRYO010000002">
    <property type="protein sequence ID" value="MFC3758072.1"/>
    <property type="molecule type" value="Genomic_DNA"/>
</dbReference>
<protein>
    <recommendedName>
        <fullName evidence="3">Aspartyl protease</fullName>
    </recommendedName>
</protein>
<dbReference type="Gene3D" id="2.40.70.10">
    <property type="entry name" value="Acid Proteases"/>
    <property type="match status" value="1"/>
</dbReference>
<dbReference type="InterPro" id="IPR021109">
    <property type="entry name" value="Peptidase_aspartic_dom_sf"/>
</dbReference>
<name>A0ABV7XYX9_9FLAO</name>
<dbReference type="Proteomes" id="UP001595735">
    <property type="component" value="Unassembled WGS sequence"/>
</dbReference>
<gene>
    <name evidence="1" type="ORF">ACFONJ_19010</name>
</gene>
<evidence type="ECO:0008006" key="3">
    <source>
        <dbReference type="Google" id="ProtNLM"/>
    </source>
</evidence>
<accession>A0ABV7XYX9</accession>
<keyword evidence="2" id="KW-1185">Reference proteome</keyword>
<sequence>MKNSLKTITILSMFNQYFIKKSIFTASVFLYSITALAQKSPLNILPSGHLIVQAEVEGKKGNFIFDTGGGVNLFLNNFSKDLSHKDSYNFLTAFRATGEQLTVPMFKSKEIVLNGKTFKDTWYATHSMEIKGIDGLISLAMLYDTEFIIDYTTKELIFPKEKLTGKKVMDIQLSTNADQSLDITTYVLLDNKYKINVLLDSGAGNDSFWLSERLMSTLGIKKEGLQPIEKKSEFNPTISNKFYKASVNSVSNAFAKVDKPNVFFVEGLIYEGKTSINWLGKKLGFNLKEKKIYILE</sequence>
<evidence type="ECO:0000313" key="1">
    <source>
        <dbReference type="EMBL" id="MFC3758072.1"/>
    </source>
</evidence>